<dbReference type="Proteomes" id="UP000007752">
    <property type="component" value="Chromosome 5"/>
</dbReference>
<proteinExistence type="predicted"/>
<reference evidence="2" key="2">
    <citation type="submission" date="2008-12" db="EMBL/GenBank/DDBJ databases">
        <title>Improved gene annotation of the rice (Oryza sativa) genomes.</title>
        <authorList>
            <person name="Wang J."/>
            <person name="Li R."/>
            <person name="Fan W."/>
            <person name="Huang Q."/>
            <person name="Zhang J."/>
            <person name="Zhou Y."/>
            <person name="Hu Y."/>
            <person name="Zi S."/>
            <person name="Li J."/>
            <person name="Ni P."/>
            <person name="Zheng H."/>
            <person name="Zhang Y."/>
            <person name="Zhao M."/>
            <person name="Hao Q."/>
            <person name="McDermott J."/>
            <person name="Samudrala R."/>
            <person name="Kristiansen K."/>
            <person name="Wong G.K.-S."/>
        </authorList>
    </citation>
    <scope>NUCLEOTIDE SEQUENCE</scope>
</reference>
<sequence>MAPTAAAAAAVVAALSDDLLREVFLLLPTAADLVRASLACKPFLRAARNAGFLRRFRRRHGPLLLGCLLHHADLPAPVFVPSSPAAAAAAARADGDFSLSFLPHGGWLGGGGGAPWRFLDCRNGRVLLKNRGTQELAVADPLAWSCVSLPPPPAARAVEANGSLYWTLEGGASVVALNTATNEFSVLELPPPLRQLSFDVVEKGEEEDGGGGGGPLYLLTMRGFCVEVWAGAGDGGAGELTWTRVEKSVRFHKAMAMLQHDSVEMYHHGLDVVGVVAGVLFLRHWNCLLSIDLETMKLRKLSDEDCSSASIYPYAMPWPPSFLNPAEHGA</sequence>
<dbReference type="PANTHER" id="PTHR33207">
    <property type="entry name" value="F-BOX DOMAIN CONTAINING PROTEIN-RELATED"/>
    <property type="match status" value="1"/>
</dbReference>
<evidence type="ECO:0000313" key="2">
    <source>
        <dbReference type="EMBL" id="EEE62324.1"/>
    </source>
</evidence>
<evidence type="ECO:0000259" key="1">
    <source>
        <dbReference type="Pfam" id="PF23635"/>
    </source>
</evidence>
<dbReference type="EMBL" id="CM000142">
    <property type="protein sequence ID" value="EEE62324.1"/>
    <property type="molecule type" value="Genomic_DNA"/>
</dbReference>
<organism evidence="2">
    <name type="scientific">Oryza sativa subsp. japonica</name>
    <name type="common">Rice</name>
    <dbReference type="NCBI Taxonomy" id="39947"/>
    <lineage>
        <taxon>Eukaryota</taxon>
        <taxon>Viridiplantae</taxon>
        <taxon>Streptophyta</taxon>
        <taxon>Embryophyta</taxon>
        <taxon>Tracheophyta</taxon>
        <taxon>Spermatophyta</taxon>
        <taxon>Magnoliopsida</taxon>
        <taxon>Liliopsida</taxon>
        <taxon>Poales</taxon>
        <taxon>Poaceae</taxon>
        <taxon>BOP clade</taxon>
        <taxon>Oryzoideae</taxon>
        <taxon>Oryzeae</taxon>
        <taxon>Oryzinae</taxon>
        <taxon>Oryza</taxon>
        <taxon>Oryza sativa</taxon>
    </lineage>
</organism>
<dbReference type="SUPFAM" id="SSF81383">
    <property type="entry name" value="F-box domain"/>
    <property type="match status" value="1"/>
</dbReference>
<dbReference type="InterPro" id="IPR036047">
    <property type="entry name" value="F-box-like_dom_sf"/>
</dbReference>
<dbReference type="InterPro" id="IPR056594">
    <property type="entry name" value="AT5G49610-like_b-prop"/>
</dbReference>
<feature type="domain" description="F-box protein AT5G49610-like beta-propeller" evidence="1">
    <location>
        <begin position="154"/>
        <end position="322"/>
    </location>
</feature>
<accession>B9FH72</accession>
<reference evidence="2" key="1">
    <citation type="journal article" date="2005" name="PLoS Biol.">
        <title>The genomes of Oryza sativa: a history of duplications.</title>
        <authorList>
            <person name="Yu J."/>
            <person name="Wang J."/>
            <person name="Lin W."/>
            <person name="Li S."/>
            <person name="Li H."/>
            <person name="Zhou J."/>
            <person name="Ni P."/>
            <person name="Dong W."/>
            <person name="Hu S."/>
            <person name="Zeng C."/>
            <person name="Zhang J."/>
            <person name="Zhang Y."/>
            <person name="Li R."/>
            <person name="Xu Z."/>
            <person name="Li S."/>
            <person name="Li X."/>
            <person name="Zheng H."/>
            <person name="Cong L."/>
            <person name="Lin L."/>
            <person name="Yin J."/>
            <person name="Geng J."/>
            <person name="Li G."/>
            <person name="Shi J."/>
            <person name="Liu J."/>
            <person name="Lv H."/>
            <person name="Li J."/>
            <person name="Wang J."/>
            <person name="Deng Y."/>
            <person name="Ran L."/>
            <person name="Shi X."/>
            <person name="Wang X."/>
            <person name="Wu Q."/>
            <person name="Li C."/>
            <person name="Ren X."/>
            <person name="Wang J."/>
            <person name="Wang X."/>
            <person name="Li D."/>
            <person name="Liu D."/>
            <person name="Zhang X."/>
            <person name="Ji Z."/>
            <person name="Zhao W."/>
            <person name="Sun Y."/>
            <person name="Zhang Z."/>
            <person name="Bao J."/>
            <person name="Han Y."/>
            <person name="Dong L."/>
            <person name="Ji J."/>
            <person name="Chen P."/>
            <person name="Wu S."/>
            <person name="Liu J."/>
            <person name="Xiao Y."/>
            <person name="Bu D."/>
            <person name="Tan J."/>
            <person name="Yang L."/>
            <person name="Ye C."/>
            <person name="Zhang J."/>
            <person name="Xu J."/>
            <person name="Zhou Y."/>
            <person name="Yu Y."/>
            <person name="Zhang B."/>
            <person name="Zhuang S."/>
            <person name="Wei H."/>
            <person name="Liu B."/>
            <person name="Lei M."/>
            <person name="Yu H."/>
            <person name="Li Y."/>
            <person name="Xu H."/>
            <person name="Wei S."/>
            <person name="He X."/>
            <person name="Fang L."/>
            <person name="Zhang Z."/>
            <person name="Zhang Y."/>
            <person name="Huang X."/>
            <person name="Su Z."/>
            <person name="Tong W."/>
            <person name="Li J."/>
            <person name="Tong Z."/>
            <person name="Li S."/>
            <person name="Ye J."/>
            <person name="Wang L."/>
            <person name="Fang L."/>
            <person name="Lei T."/>
            <person name="Chen C."/>
            <person name="Chen H."/>
            <person name="Xu Z."/>
            <person name="Li H."/>
            <person name="Huang H."/>
            <person name="Zhang F."/>
            <person name="Xu H."/>
            <person name="Li N."/>
            <person name="Zhao C."/>
            <person name="Li S."/>
            <person name="Dong L."/>
            <person name="Huang Y."/>
            <person name="Li L."/>
            <person name="Xi Y."/>
            <person name="Qi Q."/>
            <person name="Li W."/>
            <person name="Zhang B."/>
            <person name="Hu W."/>
            <person name="Zhang Y."/>
            <person name="Tian X."/>
            <person name="Jiao Y."/>
            <person name="Liang X."/>
            <person name="Jin J."/>
            <person name="Gao L."/>
            <person name="Zheng W."/>
            <person name="Hao B."/>
            <person name="Liu S."/>
            <person name="Wang W."/>
            <person name="Yuan L."/>
            <person name="Cao M."/>
            <person name="McDermott J."/>
            <person name="Samudrala R."/>
            <person name="Wang J."/>
            <person name="Wong G.K."/>
            <person name="Yang H."/>
        </authorList>
    </citation>
    <scope>NUCLEOTIDE SEQUENCE [LARGE SCALE GENOMIC DNA]</scope>
</reference>
<dbReference type="AlphaFoldDB" id="B9FH72"/>
<name>B9FH72_ORYSJ</name>
<protein>
    <recommendedName>
        <fullName evidence="1">F-box protein AT5G49610-like beta-propeller domain-containing protein</fullName>
    </recommendedName>
</protein>
<dbReference type="Pfam" id="PF23635">
    <property type="entry name" value="Beta-prop_AT5G49610-like"/>
    <property type="match status" value="1"/>
</dbReference>
<gene>
    <name evidence="2" type="ORF">OsJ_17113</name>
</gene>